<dbReference type="InterPro" id="IPR009057">
    <property type="entry name" value="Homeodomain-like_sf"/>
</dbReference>
<dbReference type="GO" id="GO:0043565">
    <property type="term" value="F:sequence-specific DNA binding"/>
    <property type="evidence" value="ECO:0007669"/>
    <property type="project" value="InterPro"/>
</dbReference>
<dbReference type="Proteomes" id="UP000586722">
    <property type="component" value="Unassembled WGS sequence"/>
</dbReference>
<dbReference type="InterPro" id="IPR018060">
    <property type="entry name" value="HTH_AraC"/>
</dbReference>
<name>A0A7X5J7H7_9HYPH</name>
<dbReference type="EMBL" id="JAABLQ010000001">
    <property type="protein sequence ID" value="NBN77492.1"/>
    <property type="molecule type" value="Genomic_DNA"/>
</dbReference>
<comment type="caution">
    <text evidence="1">The sequence shown here is derived from an EMBL/GenBank/DDBJ whole genome shotgun (WGS) entry which is preliminary data.</text>
</comment>
<evidence type="ECO:0000313" key="1">
    <source>
        <dbReference type="EMBL" id="NBN77492.1"/>
    </source>
</evidence>
<organism evidence="1 2">
    <name type="scientific">Pannonibacter tanglangensis</name>
    <dbReference type="NCBI Taxonomy" id="2750084"/>
    <lineage>
        <taxon>Bacteria</taxon>
        <taxon>Pseudomonadati</taxon>
        <taxon>Pseudomonadota</taxon>
        <taxon>Alphaproteobacteria</taxon>
        <taxon>Hyphomicrobiales</taxon>
        <taxon>Stappiaceae</taxon>
        <taxon>Pannonibacter</taxon>
    </lineage>
</organism>
<protein>
    <submittedName>
        <fullName evidence="1">Helix-turn-helix domain-containing protein</fullName>
    </submittedName>
</protein>
<keyword evidence="2" id="KW-1185">Reference proteome</keyword>
<dbReference type="Pfam" id="PF12833">
    <property type="entry name" value="HTH_18"/>
    <property type="match status" value="1"/>
</dbReference>
<dbReference type="SUPFAM" id="SSF46689">
    <property type="entry name" value="Homeodomain-like"/>
    <property type="match status" value="2"/>
</dbReference>
<dbReference type="PROSITE" id="PS01124">
    <property type="entry name" value="HTH_ARAC_FAMILY_2"/>
    <property type="match status" value="1"/>
</dbReference>
<reference evidence="2" key="1">
    <citation type="submission" date="2020-01" db="EMBL/GenBank/DDBJ databases">
        <authorList>
            <person name="Fang Y."/>
            <person name="Sun R."/>
            <person name="Nie L."/>
            <person name="He J."/>
            <person name="Hao L."/>
            <person name="Wang L."/>
            <person name="Su S."/>
            <person name="Lv E."/>
            <person name="Zhang Z."/>
            <person name="Xie R."/>
            <person name="Liu H."/>
        </authorList>
    </citation>
    <scope>NUCLEOTIDE SEQUENCE [LARGE SCALE GENOMIC DNA]</scope>
    <source>
        <strain evidence="2">XCT-53</strain>
    </source>
</reference>
<dbReference type="Gene3D" id="1.10.10.60">
    <property type="entry name" value="Homeodomain-like"/>
    <property type="match status" value="1"/>
</dbReference>
<evidence type="ECO:0000313" key="2">
    <source>
        <dbReference type="Proteomes" id="UP000586722"/>
    </source>
</evidence>
<sequence>MSGWRRGASIRARTFITIPRGMGTEWHLPTGQPRVLHLHIGTELQDMLAEDCGRGRAGSTLTPRIGWEIARTAALFDRLAILASRTDEIDRLELQGLGLVAAAHVLKASSTLGPGSPGQTMTPARMRRVRAYVEENLGRGICLEDMAGCIGLSPSHFSRSFRLETGLSPYAWVLQARITRVKDLLLRGRLTLAEIAIECGFATQSHMTEAFRRATGVPPARWLREQGSDRGEALR</sequence>
<accession>A0A7X5J7H7</accession>
<dbReference type="SMART" id="SM00342">
    <property type="entry name" value="HTH_ARAC"/>
    <property type="match status" value="1"/>
</dbReference>
<dbReference type="RefSeq" id="WP_161675811.1">
    <property type="nucleotide sequence ID" value="NZ_JAABLP010000002.1"/>
</dbReference>
<gene>
    <name evidence="1" type="ORF">GWI72_04340</name>
</gene>
<dbReference type="InterPro" id="IPR050204">
    <property type="entry name" value="AraC_XylS_family_regulators"/>
</dbReference>
<dbReference type="AlphaFoldDB" id="A0A7X5J7H7"/>
<dbReference type="PANTHER" id="PTHR46796:SF14">
    <property type="entry name" value="TRANSCRIPTIONAL REGULATORY PROTEIN"/>
    <property type="match status" value="1"/>
</dbReference>
<proteinExistence type="predicted"/>
<dbReference type="GO" id="GO:0003700">
    <property type="term" value="F:DNA-binding transcription factor activity"/>
    <property type="evidence" value="ECO:0007669"/>
    <property type="project" value="InterPro"/>
</dbReference>
<dbReference type="PANTHER" id="PTHR46796">
    <property type="entry name" value="HTH-TYPE TRANSCRIPTIONAL ACTIVATOR RHAS-RELATED"/>
    <property type="match status" value="1"/>
</dbReference>